<dbReference type="PANTHER" id="PTHR43830">
    <property type="entry name" value="PROTEIN PSP1"/>
    <property type="match status" value="1"/>
</dbReference>
<accession>A0A120KNR6</accession>
<feature type="compositionally biased region" description="Basic and acidic residues" evidence="1">
    <location>
        <begin position="313"/>
        <end position="363"/>
    </location>
</feature>
<dbReference type="STRING" id="888061.AXF15_03430"/>
<dbReference type="KEGG" id="doa:AXF15_03430"/>
<evidence type="ECO:0000313" key="4">
    <source>
        <dbReference type="Proteomes" id="UP000063964"/>
    </source>
</evidence>
<dbReference type="Pfam" id="PF04468">
    <property type="entry name" value="PSP1"/>
    <property type="match status" value="1"/>
</dbReference>
<reference evidence="4" key="1">
    <citation type="submission" date="2016-02" db="EMBL/GenBank/DDBJ databases">
        <authorList>
            <person name="Holder M.E."/>
            <person name="Ajami N.J."/>
            <person name="Petrosino J.F."/>
        </authorList>
    </citation>
    <scope>NUCLEOTIDE SEQUENCE [LARGE SCALE GENOMIC DNA]</scope>
    <source>
        <strain evidence="4">DSM 12838</strain>
    </source>
</reference>
<dbReference type="PROSITE" id="PS51411">
    <property type="entry name" value="PSP1_C"/>
    <property type="match status" value="1"/>
</dbReference>
<dbReference type="NCBIfam" id="NF041131">
    <property type="entry name" value="RicT_YaaT_fam"/>
    <property type="match status" value="1"/>
</dbReference>
<gene>
    <name evidence="3" type="ORF">AXF15_03430</name>
</gene>
<protein>
    <recommendedName>
        <fullName evidence="2">PSP1 C-terminal domain-containing protein</fullName>
    </recommendedName>
</protein>
<organism evidence="3 4">
    <name type="scientific">Desulfomicrobium orale DSM 12838</name>
    <dbReference type="NCBI Taxonomy" id="888061"/>
    <lineage>
        <taxon>Bacteria</taxon>
        <taxon>Pseudomonadati</taxon>
        <taxon>Thermodesulfobacteriota</taxon>
        <taxon>Desulfovibrionia</taxon>
        <taxon>Desulfovibrionales</taxon>
        <taxon>Desulfomicrobiaceae</taxon>
        <taxon>Desulfomicrobium</taxon>
    </lineage>
</organism>
<evidence type="ECO:0000313" key="3">
    <source>
        <dbReference type="EMBL" id="AMD92254.1"/>
    </source>
</evidence>
<evidence type="ECO:0000256" key="1">
    <source>
        <dbReference type="SAM" id="MobiDB-lite"/>
    </source>
</evidence>
<proteinExistence type="predicted"/>
<feature type="domain" description="PSP1 C-terminal" evidence="2">
    <location>
        <begin position="61"/>
        <end position="146"/>
    </location>
</feature>
<dbReference type="Proteomes" id="UP000063964">
    <property type="component" value="Chromosome"/>
</dbReference>
<dbReference type="EMBL" id="CP014230">
    <property type="protein sequence ID" value="AMD92254.1"/>
    <property type="molecule type" value="Genomic_DNA"/>
</dbReference>
<dbReference type="InterPro" id="IPR007557">
    <property type="entry name" value="PSP1_C"/>
</dbReference>
<dbReference type="InterPro" id="IPR047767">
    <property type="entry name" value="PSP1-like"/>
</dbReference>
<dbReference type="PANTHER" id="PTHR43830:SF3">
    <property type="entry name" value="PROTEIN PSP1"/>
    <property type="match status" value="1"/>
</dbReference>
<feature type="region of interest" description="Disordered" evidence="1">
    <location>
        <begin position="289"/>
        <end position="384"/>
    </location>
</feature>
<evidence type="ECO:0000259" key="2">
    <source>
        <dbReference type="PROSITE" id="PS51411"/>
    </source>
</evidence>
<name>A0A120KNR6_9BACT</name>
<keyword evidence="4" id="KW-1185">Reference proteome</keyword>
<dbReference type="RefSeq" id="WP_066603365.1">
    <property type="nucleotide sequence ID" value="NZ_CP014230.1"/>
</dbReference>
<sequence>MAQYAGVSFKRHGQIYFFTTSPFVLNMRDRVLVKTEEGIGFGEVMSLRDTLPEGLDAGTLKPIYRPATQEDLDIWQENQELAGESKKFCQQCVSRFGLDMKLVDVEIYFDKSKMIFYFTAPGRVDFRELVKDLVRAYRTRIELRQIGVRHETQMIGALGGCGEICCCRRYLRNFAPVTIKMAKDQNLFLNPAKISGVCGRLLCCLAYEKDNYADFQNRAPRIGRKYMTTHGAMKTLRANMFRDSVSVMNEAGEELDFSLDDWNAMLSPDQPRMAGHGDVSGEIPAELAALADPETRSAKRPRRAFRSQQNRPPRHEGDRQDAGRKQPERTERNEPHPRPQRQEARPPRSSSRPEAEERRDPRRRDRRRKSGTPRDGGQSPAPAE</sequence>
<dbReference type="AlphaFoldDB" id="A0A120KNR6"/>
<dbReference type="OrthoDB" id="9779344at2"/>
<dbReference type="GO" id="GO:0005737">
    <property type="term" value="C:cytoplasm"/>
    <property type="evidence" value="ECO:0007669"/>
    <property type="project" value="TreeGrafter"/>
</dbReference>